<feature type="domain" description="Ferritin-like diiron" evidence="7">
    <location>
        <begin position="20"/>
        <end position="163"/>
    </location>
</feature>
<name>A0AAU7DFR0_9BACT</name>
<dbReference type="CDD" id="cd00657">
    <property type="entry name" value="Ferritin_like"/>
    <property type="match status" value="1"/>
</dbReference>
<sequence length="168" mass="18849">MPDKKPQDQKGQSNQDQQNDKAVQDLINALNEDLAREYQAVIAYTVYSNVLKGAKWMSIAAELKKHASEELQHALIIADQVDYLGGMPTGTPKEVKLSEKPEEMLQFDLDNETVTIKNYRERVKQAEALGHYALAEQLRKIISQEQEHQHDLATALGIDVPRVLGQGA</sequence>
<dbReference type="InterPro" id="IPR009040">
    <property type="entry name" value="Ferritin-like_diiron"/>
</dbReference>
<comment type="similarity">
    <text evidence="1">Belongs to the bacterioferritin family.</text>
</comment>
<dbReference type="GO" id="GO:0020037">
    <property type="term" value="F:heme binding"/>
    <property type="evidence" value="ECO:0007669"/>
    <property type="project" value="TreeGrafter"/>
</dbReference>
<dbReference type="GO" id="GO:0006826">
    <property type="term" value="P:iron ion transport"/>
    <property type="evidence" value="ECO:0007669"/>
    <property type="project" value="InterPro"/>
</dbReference>
<dbReference type="AlphaFoldDB" id="A0AAU7DFR0"/>
<dbReference type="InterPro" id="IPR012347">
    <property type="entry name" value="Ferritin-like"/>
</dbReference>
<gene>
    <name evidence="8" type="ORF">P8935_18430</name>
</gene>
<dbReference type="GO" id="GO:0005829">
    <property type="term" value="C:cytosol"/>
    <property type="evidence" value="ECO:0007669"/>
    <property type="project" value="TreeGrafter"/>
</dbReference>
<keyword evidence="2" id="KW-0409">Iron storage</keyword>
<evidence type="ECO:0000256" key="5">
    <source>
        <dbReference type="ARBA" id="ARBA00023004"/>
    </source>
</evidence>
<dbReference type="RefSeq" id="WP_348261767.1">
    <property type="nucleotide sequence ID" value="NZ_CP121196.1"/>
</dbReference>
<protein>
    <submittedName>
        <fullName evidence="8">Ferritin-like domain-containing protein</fullName>
    </submittedName>
</protein>
<evidence type="ECO:0000259" key="7">
    <source>
        <dbReference type="PROSITE" id="PS50905"/>
    </source>
</evidence>
<proteinExistence type="inferred from homology"/>
<dbReference type="PRINTS" id="PR00601">
    <property type="entry name" value="BACFERRITIN"/>
</dbReference>
<keyword evidence="4" id="KW-0479">Metal-binding</keyword>
<dbReference type="PANTHER" id="PTHR30295:SF0">
    <property type="entry name" value="BACTERIOFERRITIN"/>
    <property type="match status" value="1"/>
</dbReference>
<dbReference type="EMBL" id="CP121196">
    <property type="protein sequence ID" value="XBH16538.1"/>
    <property type="molecule type" value="Genomic_DNA"/>
</dbReference>
<dbReference type="SUPFAM" id="SSF47240">
    <property type="entry name" value="Ferritin-like"/>
    <property type="match status" value="1"/>
</dbReference>
<evidence type="ECO:0000256" key="2">
    <source>
        <dbReference type="ARBA" id="ARBA00022434"/>
    </source>
</evidence>
<dbReference type="GO" id="GO:0006879">
    <property type="term" value="P:intracellular iron ion homeostasis"/>
    <property type="evidence" value="ECO:0007669"/>
    <property type="project" value="UniProtKB-KW"/>
</dbReference>
<dbReference type="InterPro" id="IPR002024">
    <property type="entry name" value="Bacterioferritin"/>
</dbReference>
<dbReference type="Pfam" id="PF00210">
    <property type="entry name" value="Ferritin"/>
    <property type="match status" value="1"/>
</dbReference>
<dbReference type="GO" id="GO:0004322">
    <property type="term" value="F:ferroxidase activity"/>
    <property type="evidence" value="ECO:0007669"/>
    <property type="project" value="TreeGrafter"/>
</dbReference>
<evidence type="ECO:0000313" key="8">
    <source>
        <dbReference type="EMBL" id="XBH16538.1"/>
    </source>
</evidence>
<keyword evidence="5" id="KW-0408">Iron</keyword>
<reference evidence="8" key="1">
    <citation type="submission" date="2023-03" db="EMBL/GenBank/DDBJ databases">
        <title>Edaphobacter sp.</title>
        <authorList>
            <person name="Huber K.J."/>
            <person name="Papendorf J."/>
            <person name="Pilke C."/>
            <person name="Bunk B."/>
            <person name="Sproeer C."/>
            <person name="Pester M."/>
        </authorList>
    </citation>
    <scope>NUCLEOTIDE SEQUENCE</scope>
    <source>
        <strain evidence="8">DSM 110680</strain>
    </source>
</reference>
<dbReference type="InterPro" id="IPR008331">
    <property type="entry name" value="Ferritin_DPS_dom"/>
</dbReference>
<dbReference type="GO" id="GO:0008199">
    <property type="term" value="F:ferric iron binding"/>
    <property type="evidence" value="ECO:0007669"/>
    <property type="project" value="InterPro"/>
</dbReference>
<feature type="region of interest" description="Disordered" evidence="6">
    <location>
        <begin position="1"/>
        <end position="21"/>
    </location>
</feature>
<evidence type="ECO:0000256" key="6">
    <source>
        <dbReference type="SAM" id="MobiDB-lite"/>
    </source>
</evidence>
<evidence type="ECO:0000256" key="1">
    <source>
        <dbReference type="ARBA" id="ARBA00008093"/>
    </source>
</evidence>
<keyword evidence="3" id="KW-0349">Heme</keyword>
<dbReference type="Gene3D" id="1.20.1260.10">
    <property type="match status" value="1"/>
</dbReference>
<evidence type="ECO:0000256" key="4">
    <source>
        <dbReference type="ARBA" id="ARBA00022723"/>
    </source>
</evidence>
<dbReference type="PROSITE" id="PS50905">
    <property type="entry name" value="FERRITIN_LIKE"/>
    <property type="match status" value="1"/>
</dbReference>
<dbReference type="PANTHER" id="PTHR30295">
    <property type="entry name" value="BACTERIOFERRITIN"/>
    <property type="match status" value="1"/>
</dbReference>
<dbReference type="InterPro" id="IPR009078">
    <property type="entry name" value="Ferritin-like_SF"/>
</dbReference>
<accession>A0AAU7DFR0</accession>
<organism evidence="8">
    <name type="scientific">Telmatobacter sp. DSM 110680</name>
    <dbReference type="NCBI Taxonomy" id="3036704"/>
    <lineage>
        <taxon>Bacteria</taxon>
        <taxon>Pseudomonadati</taxon>
        <taxon>Acidobacteriota</taxon>
        <taxon>Terriglobia</taxon>
        <taxon>Terriglobales</taxon>
        <taxon>Acidobacteriaceae</taxon>
        <taxon>Telmatobacter</taxon>
    </lineage>
</organism>
<evidence type="ECO:0000256" key="3">
    <source>
        <dbReference type="ARBA" id="ARBA00022617"/>
    </source>
</evidence>